<organism evidence="1">
    <name type="scientific">Pithovirus LCPAC001</name>
    <dbReference type="NCBI Taxonomy" id="2506585"/>
    <lineage>
        <taxon>Viruses</taxon>
        <taxon>Pithoviruses</taxon>
    </lineage>
</organism>
<protein>
    <submittedName>
        <fullName evidence="1">Uncharacterized protein</fullName>
    </submittedName>
</protein>
<reference evidence="1" key="1">
    <citation type="journal article" date="2019" name="MBio">
        <title>Virus Genomes from Deep Sea Sediments Expand the Ocean Megavirome and Support Independent Origins of Viral Gigantism.</title>
        <authorList>
            <person name="Backstrom D."/>
            <person name="Yutin N."/>
            <person name="Jorgensen S.L."/>
            <person name="Dharamshi J."/>
            <person name="Homa F."/>
            <person name="Zaremba-Niedwiedzka K."/>
            <person name="Spang A."/>
            <person name="Wolf Y.I."/>
            <person name="Koonin E.V."/>
            <person name="Ettema T.J."/>
        </authorList>
    </citation>
    <scope>NUCLEOTIDE SEQUENCE</scope>
</reference>
<sequence>MILNMNKLIYYPPIKVHWYPIYKIKPLTDEKIKDFRYIENILLTDDESWKLFSKKVNWKYRKGIKHELDTYLSRRYYKSSVIKIINEFHKFIMK</sequence>
<proteinExistence type="predicted"/>
<accession>A0A481Z3W4</accession>
<dbReference type="EMBL" id="MK500434">
    <property type="protein sequence ID" value="QBK89669.1"/>
    <property type="molecule type" value="Genomic_DNA"/>
</dbReference>
<gene>
    <name evidence="1" type="ORF">LCPAC001_01820</name>
</gene>
<evidence type="ECO:0000313" key="1">
    <source>
        <dbReference type="EMBL" id="QBK89669.1"/>
    </source>
</evidence>
<name>A0A481Z3W4_9VIRU</name>